<dbReference type="Proteomes" id="UP000184387">
    <property type="component" value="Unassembled WGS sequence"/>
</dbReference>
<dbReference type="GO" id="GO:0005886">
    <property type="term" value="C:plasma membrane"/>
    <property type="evidence" value="ECO:0007669"/>
    <property type="project" value="TreeGrafter"/>
</dbReference>
<evidence type="ECO:0000256" key="3">
    <source>
        <dbReference type="SAM" id="Phobius"/>
    </source>
</evidence>
<dbReference type="EC" id="2.7.7.65" evidence="1"/>
<dbReference type="GO" id="GO:0052621">
    <property type="term" value="F:diguanylate cyclase activity"/>
    <property type="evidence" value="ECO:0007669"/>
    <property type="project" value="UniProtKB-EC"/>
</dbReference>
<dbReference type="Pfam" id="PF00990">
    <property type="entry name" value="GGDEF"/>
    <property type="match status" value="1"/>
</dbReference>
<dbReference type="GO" id="GO:0043709">
    <property type="term" value="P:cell adhesion involved in single-species biofilm formation"/>
    <property type="evidence" value="ECO:0007669"/>
    <property type="project" value="TreeGrafter"/>
</dbReference>
<feature type="domain" description="GGDEF" evidence="4">
    <location>
        <begin position="355"/>
        <end position="491"/>
    </location>
</feature>
<evidence type="ECO:0000313" key="6">
    <source>
        <dbReference type="Proteomes" id="UP000184387"/>
    </source>
</evidence>
<feature type="transmembrane region" description="Helical" evidence="3">
    <location>
        <begin position="6"/>
        <end position="25"/>
    </location>
</feature>
<proteinExistence type="predicted"/>
<keyword evidence="3" id="KW-1133">Transmembrane helix</keyword>
<dbReference type="NCBIfam" id="TIGR00254">
    <property type="entry name" value="GGDEF"/>
    <property type="match status" value="1"/>
</dbReference>
<dbReference type="STRING" id="198092.SAMN02745194_01673"/>
<keyword evidence="3" id="KW-0812">Transmembrane</keyword>
<dbReference type="Gene3D" id="3.30.70.270">
    <property type="match status" value="1"/>
</dbReference>
<dbReference type="Gene3D" id="3.30.450.20">
    <property type="entry name" value="PAS domain"/>
    <property type="match status" value="2"/>
</dbReference>
<dbReference type="FunFam" id="3.30.70.270:FF:000001">
    <property type="entry name" value="Diguanylate cyclase domain protein"/>
    <property type="match status" value="1"/>
</dbReference>
<gene>
    <name evidence="5" type="ORF">SAMN02745194_01673</name>
</gene>
<evidence type="ECO:0000256" key="1">
    <source>
        <dbReference type="ARBA" id="ARBA00012528"/>
    </source>
</evidence>
<dbReference type="InterPro" id="IPR054327">
    <property type="entry name" value="His-kinase-like_sensor"/>
</dbReference>
<dbReference type="SUPFAM" id="SSF55073">
    <property type="entry name" value="Nucleotide cyclase"/>
    <property type="match status" value="1"/>
</dbReference>
<dbReference type="CDD" id="cd12914">
    <property type="entry name" value="PDC1_DGC_like"/>
    <property type="match status" value="1"/>
</dbReference>
<dbReference type="CDD" id="cd01949">
    <property type="entry name" value="GGDEF"/>
    <property type="match status" value="1"/>
</dbReference>
<evidence type="ECO:0000259" key="4">
    <source>
        <dbReference type="PROSITE" id="PS50887"/>
    </source>
</evidence>
<dbReference type="RefSeq" id="WP_175562587.1">
    <property type="nucleotide sequence ID" value="NZ_FQZF01000008.1"/>
</dbReference>
<keyword evidence="6" id="KW-1185">Reference proteome</keyword>
<comment type="catalytic activity">
    <reaction evidence="2">
        <text>2 GTP = 3',3'-c-di-GMP + 2 diphosphate</text>
        <dbReference type="Rhea" id="RHEA:24898"/>
        <dbReference type="ChEBI" id="CHEBI:33019"/>
        <dbReference type="ChEBI" id="CHEBI:37565"/>
        <dbReference type="ChEBI" id="CHEBI:58805"/>
        <dbReference type="EC" id="2.7.7.65"/>
    </reaction>
</comment>
<dbReference type="PANTHER" id="PTHR45138:SF9">
    <property type="entry name" value="DIGUANYLATE CYCLASE DGCM-RELATED"/>
    <property type="match status" value="1"/>
</dbReference>
<reference evidence="5 6" key="1">
    <citation type="submission" date="2016-11" db="EMBL/GenBank/DDBJ databases">
        <authorList>
            <person name="Jaros S."/>
            <person name="Januszkiewicz K."/>
            <person name="Wedrychowicz H."/>
        </authorList>
    </citation>
    <scope>NUCLEOTIDE SEQUENCE [LARGE SCALE GENOMIC DNA]</scope>
    <source>
        <strain evidence="5 6">DSM 14916</strain>
    </source>
</reference>
<protein>
    <recommendedName>
        <fullName evidence="1">diguanylate cyclase</fullName>
        <ecNumber evidence="1">2.7.7.65</ecNumber>
    </recommendedName>
</protein>
<dbReference type="PANTHER" id="PTHR45138">
    <property type="entry name" value="REGULATORY COMPONENTS OF SENSORY TRANSDUCTION SYSTEM"/>
    <property type="match status" value="1"/>
</dbReference>
<organism evidence="5 6">
    <name type="scientific">Muricoccus roseus</name>
    <dbReference type="NCBI Taxonomy" id="198092"/>
    <lineage>
        <taxon>Bacteria</taxon>
        <taxon>Pseudomonadati</taxon>
        <taxon>Pseudomonadota</taxon>
        <taxon>Alphaproteobacteria</taxon>
        <taxon>Acetobacterales</taxon>
        <taxon>Roseomonadaceae</taxon>
        <taxon>Muricoccus</taxon>
    </lineage>
</organism>
<evidence type="ECO:0000256" key="2">
    <source>
        <dbReference type="ARBA" id="ARBA00034247"/>
    </source>
</evidence>
<dbReference type="InterPro" id="IPR000160">
    <property type="entry name" value="GGDEF_dom"/>
</dbReference>
<dbReference type="CDD" id="cd12915">
    <property type="entry name" value="PDC2_DGC_like"/>
    <property type="match status" value="1"/>
</dbReference>
<dbReference type="InterPro" id="IPR029787">
    <property type="entry name" value="Nucleotide_cyclase"/>
</dbReference>
<dbReference type="EMBL" id="FQZF01000008">
    <property type="protein sequence ID" value="SHJ06962.1"/>
    <property type="molecule type" value="Genomic_DNA"/>
</dbReference>
<dbReference type="AlphaFoldDB" id="A0A1M6GAL6"/>
<dbReference type="InterPro" id="IPR043128">
    <property type="entry name" value="Rev_trsase/Diguanyl_cyclase"/>
</dbReference>
<dbReference type="Pfam" id="PF22588">
    <property type="entry name" value="dCache_1_like"/>
    <property type="match status" value="1"/>
</dbReference>
<accession>A0A1M6GAL6</accession>
<dbReference type="GO" id="GO:1902201">
    <property type="term" value="P:negative regulation of bacterial-type flagellum-dependent cell motility"/>
    <property type="evidence" value="ECO:0007669"/>
    <property type="project" value="TreeGrafter"/>
</dbReference>
<dbReference type="PROSITE" id="PS50887">
    <property type="entry name" value="GGDEF"/>
    <property type="match status" value="1"/>
</dbReference>
<dbReference type="InterPro" id="IPR050469">
    <property type="entry name" value="Diguanylate_Cyclase"/>
</dbReference>
<keyword evidence="3" id="KW-0472">Membrane</keyword>
<name>A0A1M6GAL6_9PROT</name>
<sequence length="511" mass="55144">MVRWLTTAGMALAFGMLVLGALVLVDARRDAWLQAEQAASNLVVTLERDIARNIAMVDLSLQGVIAALQQPGLDEATPEIRHMALFDRAATAEYLGAVVVIDAQGNVTASSNALTTERMNVGDRDYFGVHREQPNAGLHVSHPFRSRLRNGDPTIAISRRLPSADGRFHGVAAAALRLAYFQDLFNRLDVGSKGSVSLLRTDGPLIARHPFAESDLGRNLSDAELFRRLVSAPSGQFVATARLDGVTRFFTFRQISSLPLVISIGLSVDEIYAAWWRKAQAIGSILLVLCGAIALLALLFRREMLARIAAEGALTEAAEKLAVMAATDGLTGLANRRHFDLRLEEEWRRAVRNRSSLSLLLLDADFFKAYNDGYGHQEGDQVLMSIAACIRMTVRRPADAGARYGGEEFAVLLPETDAAGARKLAETIRGAVEALGIPHAGSPMERVTVSVGWATAYPQHGQPASLLIEQADRALYEAKRNGRNRIAAARLANLGTPSGHPGPPGSLHVAA</sequence>
<evidence type="ECO:0000313" key="5">
    <source>
        <dbReference type="EMBL" id="SHJ06962.1"/>
    </source>
</evidence>
<dbReference type="SMART" id="SM00267">
    <property type="entry name" value="GGDEF"/>
    <property type="match status" value="1"/>
</dbReference>
<feature type="transmembrane region" description="Helical" evidence="3">
    <location>
        <begin position="281"/>
        <end position="300"/>
    </location>
</feature>